<dbReference type="InterPro" id="IPR036097">
    <property type="entry name" value="HisK_dim/P_sf"/>
</dbReference>
<dbReference type="InterPro" id="IPR004358">
    <property type="entry name" value="Sig_transdc_His_kin-like_C"/>
</dbReference>
<evidence type="ECO:0000256" key="4">
    <source>
        <dbReference type="ARBA" id="ARBA00022553"/>
    </source>
</evidence>
<evidence type="ECO:0000256" key="11">
    <source>
        <dbReference type="ARBA" id="ARBA00023012"/>
    </source>
</evidence>
<dbReference type="InterPro" id="IPR003661">
    <property type="entry name" value="HisK_dim/P_dom"/>
</dbReference>
<keyword evidence="7" id="KW-0547">Nucleotide-binding</keyword>
<dbReference type="GO" id="GO:0005886">
    <property type="term" value="C:plasma membrane"/>
    <property type="evidence" value="ECO:0007669"/>
    <property type="project" value="TreeGrafter"/>
</dbReference>
<evidence type="ECO:0000256" key="3">
    <source>
        <dbReference type="ARBA" id="ARBA00012438"/>
    </source>
</evidence>
<name>A0A1W2A4A5_9FIRM</name>
<dbReference type="GO" id="GO:0000155">
    <property type="term" value="F:phosphorelay sensor kinase activity"/>
    <property type="evidence" value="ECO:0007669"/>
    <property type="project" value="InterPro"/>
</dbReference>
<dbReference type="GO" id="GO:0016036">
    <property type="term" value="P:cellular response to phosphate starvation"/>
    <property type="evidence" value="ECO:0007669"/>
    <property type="project" value="TreeGrafter"/>
</dbReference>
<dbReference type="AlphaFoldDB" id="A0A1W2A4A5"/>
<dbReference type="Proteomes" id="UP000192790">
    <property type="component" value="Unassembled WGS sequence"/>
</dbReference>
<dbReference type="InterPro" id="IPR036890">
    <property type="entry name" value="HATPase_C_sf"/>
</dbReference>
<evidence type="ECO:0000256" key="8">
    <source>
        <dbReference type="ARBA" id="ARBA00022777"/>
    </source>
</evidence>
<feature type="domain" description="Histidine kinase" evidence="14">
    <location>
        <begin position="158"/>
        <end position="374"/>
    </location>
</feature>
<dbReference type="SMART" id="SM00387">
    <property type="entry name" value="HATPase_c"/>
    <property type="match status" value="1"/>
</dbReference>
<keyword evidence="6 13" id="KW-0812">Transmembrane</keyword>
<dbReference type="STRING" id="1122930.SAMN02745168_1471"/>
<dbReference type="Gene3D" id="3.30.565.10">
    <property type="entry name" value="Histidine kinase-like ATPase, C-terminal domain"/>
    <property type="match status" value="1"/>
</dbReference>
<feature type="transmembrane region" description="Helical" evidence="13">
    <location>
        <begin position="36"/>
        <end position="54"/>
    </location>
</feature>
<dbReference type="SMART" id="SM00388">
    <property type="entry name" value="HisKA"/>
    <property type="match status" value="1"/>
</dbReference>
<evidence type="ECO:0000256" key="10">
    <source>
        <dbReference type="ARBA" id="ARBA00022989"/>
    </source>
</evidence>
<evidence type="ECO:0000313" key="16">
    <source>
        <dbReference type="Proteomes" id="UP000192790"/>
    </source>
</evidence>
<dbReference type="InterPro" id="IPR050351">
    <property type="entry name" value="BphY/WalK/GraS-like"/>
</dbReference>
<dbReference type="GO" id="GO:0005524">
    <property type="term" value="F:ATP binding"/>
    <property type="evidence" value="ECO:0007669"/>
    <property type="project" value="UniProtKB-KW"/>
</dbReference>
<evidence type="ECO:0000256" key="6">
    <source>
        <dbReference type="ARBA" id="ARBA00022692"/>
    </source>
</evidence>
<feature type="transmembrane region" description="Helical" evidence="13">
    <location>
        <begin position="12"/>
        <end position="30"/>
    </location>
</feature>
<dbReference type="PANTHER" id="PTHR45453">
    <property type="entry name" value="PHOSPHATE REGULON SENSOR PROTEIN PHOR"/>
    <property type="match status" value="1"/>
</dbReference>
<evidence type="ECO:0000256" key="2">
    <source>
        <dbReference type="ARBA" id="ARBA00004370"/>
    </source>
</evidence>
<accession>A0A1W2A4A5</accession>
<dbReference type="Gene3D" id="1.10.287.130">
    <property type="match status" value="1"/>
</dbReference>
<dbReference type="GO" id="GO:0004721">
    <property type="term" value="F:phosphoprotein phosphatase activity"/>
    <property type="evidence" value="ECO:0007669"/>
    <property type="project" value="TreeGrafter"/>
</dbReference>
<dbReference type="Pfam" id="PF02518">
    <property type="entry name" value="HATPase_c"/>
    <property type="match status" value="1"/>
</dbReference>
<comment type="subcellular location">
    <subcellularLocation>
        <location evidence="2">Membrane</location>
    </subcellularLocation>
</comment>
<sequence length="380" mass="43010">MNNFTRLKLKMLFLAVMAIIAASLVGSFILNYVIDGVLQAPFANAFVVFCRQVLRMTNDQALAAYQVMIRDNKTDLVLGGMILLILVFFYIAMGRFTTYLNQISDGVDKVVEETEEPITLPEELQPMEDKLNEIKTTLKRRQQEAAESEQRKNDLMVYLAHDLKTPLTSVIGYLTLLSEKGELTEETRDKYLAICLDKAERLEDLINEFFEITRYNLQNISVEKKRVDLSFLLEQIADEFIPMFQQKELSCSLQIPPGLVVIGDADKLARVFDNLLRNAISYSDPRSEIVIRGEKQENRVRVSVRNQGLQIPEHKLSSIFQKFFRLDEARRSGTGGAGLGLAIAKEIVDLHHGKIMASSNGKQTEFTVELPGPEGPFHTS</sequence>
<dbReference type="PROSITE" id="PS50109">
    <property type="entry name" value="HIS_KIN"/>
    <property type="match status" value="1"/>
</dbReference>
<gene>
    <name evidence="15" type="ORF">SAMN02745168_1471</name>
</gene>
<keyword evidence="9" id="KW-0067">ATP-binding</keyword>
<dbReference type="RefSeq" id="WP_242942793.1">
    <property type="nucleotide sequence ID" value="NZ_FWXW01000003.1"/>
</dbReference>
<keyword evidence="5" id="KW-0808">Transferase</keyword>
<evidence type="ECO:0000256" key="13">
    <source>
        <dbReference type="SAM" id="Phobius"/>
    </source>
</evidence>
<dbReference type="Pfam" id="PF00512">
    <property type="entry name" value="HisKA"/>
    <property type="match status" value="1"/>
</dbReference>
<evidence type="ECO:0000256" key="12">
    <source>
        <dbReference type="ARBA" id="ARBA00023136"/>
    </source>
</evidence>
<dbReference type="SUPFAM" id="SSF47384">
    <property type="entry name" value="Homodimeric domain of signal transducing histidine kinase"/>
    <property type="match status" value="1"/>
</dbReference>
<keyword evidence="12 13" id="KW-0472">Membrane</keyword>
<dbReference type="InterPro" id="IPR003594">
    <property type="entry name" value="HATPase_dom"/>
</dbReference>
<dbReference type="PRINTS" id="PR00344">
    <property type="entry name" value="BCTRLSENSOR"/>
</dbReference>
<evidence type="ECO:0000259" key="14">
    <source>
        <dbReference type="PROSITE" id="PS50109"/>
    </source>
</evidence>
<feature type="transmembrane region" description="Helical" evidence="13">
    <location>
        <begin position="75"/>
        <end position="93"/>
    </location>
</feature>
<proteinExistence type="predicted"/>
<keyword evidence="10 13" id="KW-1133">Transmembrane helix</keyword>
<evidence type="ECO:0000256" key="9">
    <source>
        <dbReference type="ARBA" id="ARBA00022840"/>
    </source>
</evidence>
<evidence type="ECO:0000256" key="1">
    <source>
        <dbReference type="ARBA" id="ARBA00000085"/>
    </source>
</evidence>
<keyword evidence="16" id="KW-1185">Reference proteome</keyword>
<dbReference type="FunFam" id="3.30.565.10:FF:000013">
    <property type="entry name" value="Two-component sensor histidine kinase"/>
    <property type="match status" value="1"/>
</dbReference>
<keyword evidence="4" id="KW-0597">Phosphoprotein</keyword>
<evidence type="ECO:0000256" key="5">
    <source>
        <dbReference type="ARBA" id="ARBA00022679"/>
    </source>
</evidence>
<reference evidence="15 16" key="1">
    <citation type="submission" date="2017-04" db="EMBL/GenBank/DDBJ databases">
        <authorList>
            <person name="Afonso C.L."/>
            <person name="Miller P.J."/>
            <person name="Scott M.A."/>
            <person name="Spackman E."/>
            <person name="Goraichik I."/>
            <person name="Dimitrov K.M."/>
            <person name="Suarez D.L."/>
            <person name="Swayne D.E."/>
        </authorList>
    </citation>
    <scope>NUCLEOTIDE SEQUENCE [LARGE SCALE GENOMIC DNA]</scope>
    <source>
        <strain evidence="15 16">DSM 12816</strain>
    </source>
</reference>
<evidence type="ECO:0000313" key="15">
    <source>
        <dbReference type="EMBL" id="SMC55505.1"/>
    </source>
</evidence>
<evidence type="ECO:0000256" key="7">
    <source>
        <dbReference type="ARBA" id="ARBA00022741"/>
    </source>
</evidence>
<keyword evidence="8 15" id="KW-0418">Kinase</keyword>
<protein>
    <recommendedName>
        <fullName evidence="3">histidine kinase</fullName>
        <ecNumber evidence="3">2.7.13.3</ecNumber>
    </recommendedName>
</protein>
<dbReference type="CDD" id="cd00082">
    <property type="entry name" value="HisKA"/>
    <property type="match status" value="1"/>
</dbReference>
<organism evidence="15 16">
    <name type="scientific">Papillibacter cinnamivorans DSM 12816</name>
    <dbReference type="NCBI Taxonomy" id="1122930"/>
    <lineage>
        <taxon>Bacteria</taxon>
        <taxon>Bacillati</taxon>
        <taxon>Bacillota</taxon>
        <taxon>Clostridia</taxon>
        <taxon>Eubacteriales</taxon>
        <taxon>Oscillospiraceae</taxon>
        <taxon>Papillibacter</taxon>
    </lineage>
</organism>
<dbReference type="InterPro" id="IPR005467">
    <property type="entry name" value="His_kinase_dom"/>
</dbReference>
<dbReference type="EC" id="2.7.13.3" evidence="3"/>
<dbReference type="PANTHER" id="PTHR45453:SF1">
    <property type="entry name" value="PHOSPHATE REGULON SENSOR PROTEIN PHOR"/>
    <property type="match status" value="1"/>
</dbReference>
<keyword evidence="11" id="KW-0902">Two-component regulatory system</keyword>
<dbReference type="EMBL" id="FWXW01000003">
    <property type="protein sequence ID" value="SMC55505.1"/>
    <property type="molecule type" value="Genomic_DNA"/>
</dbReference>
<dbReference type="SUPFAM" id="SSF55874">
    <property type="entry name" value="ATPase domain of HSP90 chaperone/DNA topoisomerase II/histidine kinase"/>
    <property type="match status" value="1"/>
</dbReference>
<comment type="catalytic activity">
    <reaction evidence="1">
        <text>ATP + protein L-histidine = ADP + protein N-phospho-L-histidine.</text>
        <dbReference type="EC" id="2.7.13.3"/>
    </reaction>
</comment>